<protein>
    <submittedName>
        <fullName evidence="1">Uncharacterized protein</fullName>
    </submittedName>
</protein>
<dbReference type="AlphaFoldDB" id="A0A6A4ZB06"/>
<comment type="caution">
    <text evidence="1">The sequence shown here is derived from an EMBL/GenBank/DDBJ whole genome shotgun (WGS) entry which is preliminary data.</text>
</comment>
<accession>A0A6A4ZB06</accession>
<evidence type="ECO:0000313" key="1">
    <source>
        <dbReference type="EMBL" id="KAF0707389.1"/>
    </source>
</evidence>
<proteinExistence type="predicted"/>
<feature type="non-terminal residue" evidence="1">
    <location>
        <position position="104"/>
    </location>
</feature>
<name>A0A6A4ZB06_9STRA</name>
<sequence>MDFAFEGESEATQARKLQIMFRGCAEGARLFGGIVQTEDKDGALLWLPGPKAPLGLWRELQTSLVTLPFQIGLRQTWRLMSHDEGVMQYILQHANIHQMGYIWQ</sequence>
<organism evidence="1">
    <name type="scientific">Aphanomyces stellatus</name>
    <dbReference type="NCBI Taxonomy" id="120398"/>
    <lineage>
        <taxon>Eukaryota</taxon>
        <taxon>Sar</taxon>
        <taxon>Stramenopiles</taxon>
        <taxon>Oomycota</taxon>
        <taxon>Saprolegniomycetes</taxon>
        <taxon>Saprolegniales</taxon>
        <taxon>Verrucalvaceae</taxon>
        <taxon>Aphanomyces</taxon>
    </lineage>
</organism>
<gene>
    <name evidence="1" type="ORF">As57867_006603</name>
</gene>
<dbReference type="OrthoDB" id="512662at2759"/>
<dbReference type="EMBL" id="VJMH01002913">
    <property type="protein sequence ID" value="KAF0707389.1"/>
    <property type="molecule type" value="Genomic_DNA"/>
</dbReference>
<reference evidence="1" key="1">
    <citation type="submission" date="2019-06" db="EMBL/GenBank/DDBJ databases">
        <title>Genomics analysis of Aphanomyces spp. identifies a new class of oomycete effector associated with host adaptation.</title>
        <authorList>
            <person name="Gaulin E."/>
        </authorList>
    </citation>
    <scope>NUCLEOTIDE SEQUENCE</scope>
    <source>
        <strain evidence="1">CBS 578.67</strain>
    </source>
</reference>